<dbReference type="EMBL" id="DVJN01000165">
    <property type="protein sequence ID" value="HIS92994.1"/>
    <property type="molecule type" value="Genomic_DNA"/>
</dbReference>
<gene>
    <name evidence="1" type="ORF">IAA84_08280</name>
</gene>
<reference evidence="1" key="2">
    <citation type="journal article" date="2021" name="PeerJ">
        <title>Extensive microbial diversity within the chicken gut microbiome revealed by metagenomics and culture.</title>
        <authorList>
            <person name="Gilroy R."/>
            <person name="Ravi A."/>
            <person name="Getino M."/>
            <person name="Pursley I."/>
            <person name="Horton D.L."/>
            <person name="Alikhan N.F."/>
            <person name="Baker D."/>
            <person name="Gharbi K."/>
            <person name="Hall N."/>
            <person name="Watson M."/>
            <person name="Adriaenssens E.M."/>
            <person name="Foster-Nyarko E."/>
            <person name="Jarju S."/>
            <person name="Secka A."/>
            <person name="Antonio M."/>
            <person name="Oren A."/>
            <person name="Chaudhuri R.R."/>
            <person name="La Ragione R."/>
            <person name="Hildebrand F."/>
            <person name="Pallen M.J."/>
        </authorList>
    </citation>
    <scope>NUCLEOTIDE SEQUENCE</scope>
    <source>
        <strain evidence="1">13766</strain>
    </source>
</reference>
<accession>A0A9D1G0U5</accession>
<dbReference type="AlphaFoldDB" id="A0A9D1G0U5"/>
<comment type="caution">
    <text evidence="1">The sequence shown here is derived from an EMBL/GenBank/DDBJ whole genome shotgun (WGS) entry which is preliminary data.</text>
</comment>
<dbReference type="Proteomes" id="UP000824140">
    <property type="component" value="Unassembled WGS sequence"/>
</dbReference>
<proteinExistence type="predicted"/>
<reference evidence="1" key="1">
    <citation type="submission" date="2020-10" db="EMBL/GenBank/DDBJ databases">
        <authorList>
            <person name="Gilroy R."/>
        </authorList>
    </citation>
    <scope>NUCLEOTIDE SEQUENCE</scope>
    <source>
        <strain evidence="1">13766</strain>
    </source>
</reference>
<evidence type="ECO:0000313" key="2">
    <source>
        <dbReference type="Proteomes" id="UP000824140"/>
    </source>
</evidence>
<sequence>MTAREKGMRVFLRDLAAPDTIRVQVRRGPWVLPGCGKFLPDAPIQILADAAHGQDRI</sequence>
<evidence type="ECO:0000313" key="1">
    <source>
        <dbReference type="EMBL" id="HIS92994.1"/>
    </source>
</evidence>
<protein>
    <submittedName>
        <fullName evidence="1">Uncharacterized protein</fullName>
    </submittedName>
</protein>
<organism evidence="1 2">
    <name type="scientific">Candidatus Alectryocaccomicrobium excrementavium</name>
    <dbReference type="NCBI Taxonomy" id="2840668"/>
    <lineage>
        <taxon>Bacteria</taxon>
        <taxon>Bacillati</taxon>
        <taxon>Bacillota</taxon>
        <taxon>Clostridia</taxon>
        <taxon>Candidatus Alectryocaccomicrobium</taxon>
    </lineage>
</organism>
<name>A0A9D1G0U5_9FIRM</name>